<feature type="region of interest" description="Disordered" evidence="1">
    <location>
        <begin position="1"/>
        <end position="45"/>
    </location>
</feature>
<gene>
    <name evidence="2" type="ORF">VNO80_24976</name>
</gene>
<evidence type="ECO:0000256" key="1">
    <source>
        <dbReference type="SAM" id="MobiDB-lite"/>
    </source>
</evidence>
<evidence type="ECO:0000313" key="3">
    <source>
        <dbReference type="Proteomes" id="UP001374584"/>
    </source>
</evidence>
<organism evidence="2 3">
    <name type="scientific">Phaseolus coccineus</name>
    <name type="common">Scarlet runner bean</name>
    <name type="synonym">Phaseolus multiflorus</name>
    <dbReference type="NCBI Taxonomy" id="3886"/>
    <lineage>
        <taxon>Eukaryota</taxon>
        <taxon>Viridiplantae</taxon>
        <taxon>Streptophyta</taxon>
        <taxon>Embryophyta</taxon>
        <taxon>Tracheophyta</taxon>
        <taxon>Spermatophyta</taxon>
        <taxon>Magnoliopsida</taxon>
        <taxon>eudicotyledons</taxon>
        <taxon>Gunneridae</taxon>
        <taxon>Pentapetalae</taxon>
        <taxon>rosids</taxon>
        <taxon>fabids</taxon>
        <taxon>Fabales</taxon>
        <taxon>Fabaceae</taxon>
        <taxon>Papilionoideae</taxon>
        <taxon>50 kb inversion clade</taxon>
        <taxon>NPAAA clade</taxon>
        <taxon>indigoferoid/millettioid clade</taxon>
        <taxon>Phaseoleae</taxon>
        <taxon>Phaseolus</taxon>
    </lineage>
</organism>
<evidence type="ECO:0000313" key="2">
    <source>
        <dbReference type="EMBL" id="KAK7342034.1"/>
    </source>
</evidence>
<dbReference type="EMBL" id="JAYMYR010000009">
    <property type="protein sequence ID" value="KAK7342034.1"/>
    <property type="molecule type" value="Genomic_DNA"/>
</dbReference>
<accession>A0AAN9QNC0</accession>
<dbReference type="Proteomes" id="UP001374584">
    <property type="component" value="Unassembled WGS sequence"/>
</dbReference>
<feature type="compositionally biased region" description="Polar residues" evidence="1">
    <location>
        <begin position="32"/>
        <end position="43"/>
    </location>
</feature>
<reference evidence="2 3" key="1">
    <citation type="submission" date="2024-01" db="EMBL/GenBank/DDBJ databases">
        <title>The genomes of 5 underutilized Papilionoideae crops provide insights into root nodulation and disease resistanc.</title>
        <authorList>
            <person name="Jiang F."/>
        </authorList>
    </citation>
    <scope>NUCLEOTIDE SEQUENCE [LARGE SCALE GENOMIC DNA]</scope>
    <source>
        <strain evidence="2">JINMINGXINNONG_FW02</strain>
        <tissue evidence="2">Leaves</tissue>
    </source>
</reference>
<name>A0AAN9QNC0_PHACN</name>
<proteinExistence type="predicted"/>
<keyword evidence="3" id="KW-1185">Reference proteome</keyword>
<comment type="caution">
    <text evidence="2">The sequence shown here is derived from an EMBL/GenBank/DDBJ whole genome shotgun (WGS) entry which is preliminary data.</text>
</comment>
<protein>
    <submittedName>
        <fullName evidence="2">Uncharacterized protein</fullName>
    </submittedName>
</protein>
<sequence length="160" mass="17879">MKIRASHVYTKIGTKWPHTNKPNGNRRYARTPKSNNANGSSDYTETEVKAKTKRVHASVVTCGDGEVERSERESPCRRPLNKDVIRQVVGDDKVVVDDKLLGRDTSIMASVKGLRREDDLSVPIEVGSLVLKMCELLVSSILDLVFQSGSVRSRLPFLRD</sequence>
<dbReference type="AlphaFoldDB" id="A0AAN9QNC0"/>